<keyword evidence="3" id="KW-0963">Cytoplasm</keyword>
<evidence type="ECO:0000256" key="9">
    <source>
        <dbReference type="SAM" id="Coils"/>
    </source>
</evidence>
<dbReference type="InterPro" id="IPR036028">
    <property type="entry name" value="SH3-like_dom_sf"/>
</dbReference>
<dbReference type="InterPro" id="IPR031160">
    <property type="entry name" value="F_BAR_dom"/>
</dbReference>
<dbReference type="SUPFAM" id="SSF103657">
    <property type="entry name" value="BAR/IMD domain-like"/>
    <property type="match status" value="1"/>
</dbReference>
<evidence type="ECO:0000256" key="4">
    <source>
        <dbReference type="ARBA" id="ARBA00022553"/>
    </source>
</evidence>
<evidence type="ECO:0000256" key="10">
    <source>
        <dbReference type="SAM" id="MobiDB-lite"/>
    </source>
</evidence>
<organism evidence="13 14">
    <name type="scientific">Saccoglossus kowalevskii</name>
    <name type="common">Acorn worm</name>
    <dbReference type="NCBI Taxonomy" id="10224"/>
    <lineage>
        <taxon>Eukaryota</taxon>
        <taxon>Metazoa</taxon>
        <taxon>Hemichordata</taxon>
        <taxon>Enteropneusta</taxon>
        <taxon>Harrimaniidae</taxon>
        <taxon>Saccoglossus</taxon>
    </lineage>
</organism>
<dbReference type="Gene3D" id="1.20.1270.60">
    <property type="entry name" value="Arfaptin homology (AH) domain/BAR domain"/>
    <property type="match status" value="1"/>
</dbReference>
<evidence type="ECO:0000256" key="3">
    <source>
        <dbReference type="ARBA" id="ARBA00022490"/>
    </source>
</evidence>
<dbReference type="Pfam" id="PF25610">
    <property type="entry name" value="HR1_TOCA"/>
    <property type="match status" value="1"/>
</dbReference>
<dbReference type="PANTHER" id="PTHR23065:SF7">
    <property type="entry name" value="NOSTRIN, ISOFORM H"/>
    <property type="match status" value="1"/>
</dbReference>
<dbReference type="PROSITE" id="PS50002">
    <property type="entry name" value="SH3"/>
    <property type="match status" value="1"/>
</dbReference>
<evidence type="ECO:0000259" key="11">
    <source>
        <dbReference type="PROSITE" id="PS50002"/>
    </source>
</evidence>
<name>A0ABM0M1S0_SACKO</name>
<evidence type="ECO:0000256" key="7">
    <source>
        <dbReference type="PROSITE-ProRule" id="PRU00192"/>
    </source>
</evidence>
<feature type="region of interest" description="Disordered" evidence="10">
    <location>
        <begin position="143"/>
        <end position="181"/>
    </location>
</feature>
<dbReference type="InterPro" id="IPR027267">
    <property type="entry name" value="AH/BAR_dom_sf"/>
</dbReference>
<dbReference type="InterPro" id="IPR057870">
    <property type="entry name" value="HR1_TOCA"/>
</dbReference>
<feature type="domain" description="F-BAR" evidence="12">
    <location>
        <begin position="2"/>
        <end position="264"/>
    </location>
</feature>
<dbReference type="SUPFAM" id="SSF50044">
    <property type="entry name" value="SH3-domain"/>
    <property type="match status" value="1"/>
</dbReference>
<dbReference type="InterPro" id="IPR001060">
    <property type="entry name" value="FCH_dom"/>
</dbReference>
<dbReference type="Gene3D" id="2.30.30.40">
    <property type="entry name" value="SH3 Domains"/>
    <property type="match status" value="1"/>
</dbReference>
<evidence type="ECO:0000256" key="6">
    <source>
        <dbReference type="ARBA" id="ARBA00023212"/>
    </source>
</evidence>
<evidence type="ECO:0000256" key="2">
    <source>
        <dbReference type="ARBA" id="ARBA00022443"/>
    </source>
</evidence>
<dbReference type="Pfam" id="PF00018">
    <property type="entry name" value="SH3_1"/>
    <property type="match status" value="1"/>
</dbReference>
<dbReference type="RefSeq" id="XP_006813961.1">
    <property type="nucleotide sequence ID" value="XM_006813898.1"/>
</dbReference>
<dbReference type="PRINTS" id="PR00452">
    <property type="entry name" value="SH3DOMAIN"/>
</dbReference>
<protein>
    <submittedName>
        <fullName evidence="14">Nostrin-like</fullName>
    </submittedName>
</protein>
<comment type="subcellular location">
    <subcellularLocation>
        <location evidence="1">Cytoplasm</location>
        <location evidence="1">Cytoskeleton</location>
    </subcellularLocation>
</comment>
<evidence type="ECO:0000313" key="13">
    <source>
        <dbReference type="Proteomes" id="UP000694865"/>
    </source>
</evidence>
<accession>A0ABM0M1S0</accession>
<keyword evidence="13" id="KW-1185">Reference proteome</keyword>
<dbReference type="Pfam" id="PF00611">
    <property type="entry name" value="FCH"/>
    <property type="match status" value="1"/>
</dbReference>
<evidence type="ECO:0000256" key="1">
    <source>
        <dbReference type="ARBA" id="ARBA00004245"/>
    </source>
</evidence>
<dbReference type="PROSITE" id="PS51741">
    <property type="entry name" value="F_BAR"/>
    <property type="match status" value="1"/>
</dbReference>
<dbReference type="PRINTS" id="PR00499">
    <property type="entry name" value="P67PHOX"/>
</dbReference>
<evidence type="ECO:0000313" key="14">
    <source>
        <dbReference type="RefSeq" id="XP_006813961.1"/>
    </source>
</evidence>
<keyword evidence="4" id="KW-0597">Phosphoprotein</keyword>
<feature type="domain" description="SH3" evidence="11">
    <location>
        <begin position="445"/>
        <end position="502"/>
    </location>
</feature>
<dbReference type="InterPro" id="IPR001452">
    <property type="entry name" value="SH3_domain"/>
</dbReference>
<keyword evidence="6" id="KW-0206">Cytoskeleton</keyword>
<proteinExistence type="predicted"/>
<evidence type="ECO:0000256" key="8">
    <source>
        <dbReference type="PROSITE-ProRule" id="PRU01077"/>
    </source>
</evidence>
<dbReference type="Gene3D" id="6.10.140.470">
    <property type="match status" value="1"/>
</dbReference>
<dbReference type="GeneID" id="102808703"/>
<dbReference type="Proteomes" id="UP000694865">
    <property type="component" value="Unplaced"/>
</dbReference>
<keyword evidence="5 8" id="KW-0175">Coiled coil</keyword>
<gene>
    <name evidence="14" type="primary">LOC102808703</name>
</gene>
<evidence type="ECO:0000256" key="5">
    <source>
        <dbReference type="ARBA" id="ARBA00023054"/>
    </source>
</evidence>
<evidence type="ECO:0000259" key="12">
    <source>
        <dbReference type="PROSITE" id="PS51741"/>
    </source>
</evidence>
<dbReference type="SMART" id="SM00326">
    <property type="entry name" value="SH3"/>
    <property type="match status" value="1"/>
</dbReference>
<reference evidence="14" key="1">
    <citation type="submission" date="2025-08" db="UniProtKB">
        <authorList>
            <consortium name="RefSeq"/>
        </authorList>
    </citation>
    <scope>IDENTIFICATION</scope>
    <source>
        <tissue evidence="14">Testes</tissue>
    </source>
</reference>
<sequence>MTEFRDSFFSVHGFEELRRYMKTGTDFCKEVASIFQERADIESTYGKKLLLLANRGKKQTNNCIGSLAVAWSATSSHLETEAQLHSNLGQSLKDEVFKQMKIFNDEQSKAKKDVEHGVEKSSKFLHEKKQELTKIKKIAHTKAKETETLNDQMEKSQSGSSKKSMSDKDLGKLQNKIKKSEESSLKADMDYIGLTKQVEEARHDLEKHMRRYAMQMQSQEDQRLRHLHEMLTKYNSLMSHVGPKLTESCAGIARGVSQMNVQSDILVIVAEKGTGAVTSGQFLYDCFEADLSNKMKPERRQMGLEKKIQLLAVEIEKQKKGKEGIESLGDTYKANPAYTNAAGAEDTELQIQQASAMIDTLTACQYQLQCSLALMDKRAKPESRLSSYITSYKDKSGLQQSVLNIPITGGACGGSGDMAAYRPEAEGANNASSHYTPYEKDEFDETICRCQALYDYTPNDSDEIAIMEGDIINVYEKQTGGWWRGELNGAVGIFPETYVKEI</sequence>
<keyword evidence="2 7" id="KW-0728">SH3 domain</keyword>
<dbReference type="SMART" id="SM00055">
    <property type="entry name" value="FCH"/>
    <property type="match status" value="1"/>
</dbReference>
<dbReference type="PANTHER" id="PTHR23065">
    <property type="entry name" value="PROLINE-SERINE-THREONINE PHOSPHATASE INTERACTING PROTEIN 1"/>
    <property type="match status" value="1"/>
</dbReference>
<feature type="coiled-coil region" evidence="9">
    <location>
        <begin position="191"/>
        <end position="222"/>
    </location>
</feature>